<keyword evidence="2" id="KW-0808">Transferase</keyword>
<dbReference type="AlphaFoldDB" id="A0A068NNT8"/>
<evidence type="ECO:0000259" key="3">
    <source>
        <dbReference type="Pfam" id="PF10017"/>
    </source>
</evidence>
<dbReference type="Proteomes" id="UP000027982">
    <property type="component" value="Chromosome"/>
</dbReference>
<dbReference type="RefSeq" id="WP_025226316.1">
    <property type="nucleotide sequence ID" value="NZ_CP007139.1"/>
</dbReference>
<dbReference type="InterPro" id="IPR019257">
    <property type="entry name" value="MeTrfase_dom"/>
</dbReference>
<dbReference type="PANTHER" id="PTHR43397:SF1">
    <property type="entry name" value="ERGOTHIONEINE BIOSYNTHESIS PROTEIN 1"/>
    <property type="match status" value="1"/>
</dbReference>
<dbReference type="Gene3D" id="3.40.50.150">
    <property type="entry name" value="Vaccinia Virus protein VP39"/>
    <property type="match status" value="1"/>
</dbReference>
<dbReference type="InterPro" id="IPR051128">
    <property type="entry name" value="EgtD_Methyltrsf_superfamily"/>
</dbReference>
<dbReference type="OrthoDB" id="5289726at2"/>
<keyword evidence="4" id="KW-0547">Nucleotide-binding</keyword>
<dbReference type="PIRSF" id="PIRSF018005">
    <property type="entry name" value="UCP018005"/>
    <property type="match status" value="1"/>
</dbReference>
<dbReference type="InterPro" id="IPR035094">
    <property type="entry name" value="EgtD"/>
</dbReference>
<dbReference type="Pfam" id="PF10017">
    <property type="entry name" value="Methyltransf_33"/>
    <property type="match status" value="1"/>
</dbReference>
<evidence type="ECO:0000256" key="1">
    <source>
        <dbReference type="ARBA" id="ARBA00022603"/>
    </source>
</evidence>
<feature type="domain" description="Histidine-specific methyltransferase SAM-dependent" evidence="3">
    <location>
        <begin position="21"/>
        <end position="323"/>
    </location>
</feature>
<evidence type="ECO:0000313" key="5">
    <source>
        <dbReference type="Proteomes" id="UP000027982"/>
    </source>
</evidence>
<accession>A0A068NNT8</accession>
<dbReference type="EMBL" id="CP007139">
    <property type="protein sequence ID" value="AIE85091.1"/>
    <property type="molecule type" value="Genomic_DNA"/>
</dbReference>
<dbReference type="InterPro" id="IPR017804">
    <property type="entry name" value="MeTrfase_EgtD-like"/>
</dbReference>
<dbReference type="GO" id="GO:0032259">
    <property type="term" value="P:methylation"/>
    <property type="evidence" value="ECO:0007669"/>
    <property type="project" value="UniProtKB-KW"/>
</dbReference>
<dbReference type="GO" id="GO:0005524">
    <property type="term" value="F:ATP binding"/>
    <property type="evidence" value="ECO:0007669"/>
    <property type="project" value="UniProtKB-KW"/>
</dbReference>
<proteinExistence type="predicted"/>
<evidence type="ECO:0000256" key="2">
    <source>
        <dbReference type="ARBA" id="ARBA00022679"/>
    </source>
</evidence>
<keyword evidence="1" id="KW-0489">Methyltransferase</keyword>
<dbReference type="HOGENOM" id="CLU_049766_1_0_0"/>
<dbReference type="InterPro" id="IPR029063">
    <property type="entry name" value="SAM-dependent_MTases_sf"/>
</dbReference>
<dbReference type="GO" id="GO:0008168">
    <property type="term" value="F:methyltransferase activity"/>
    <property type="evidence" value="ECO:0007669"/>
    <property type="project" value="UniProtKB-KW"/>
</dbReference>
<dbReference type="PANTHER" id="PTHR43397">
    <property type="entry name" value="ERGOTHIONEINE BIOSYNTHESIS PROTEIN 1"/>
    <property type="match status" value="1"/>
</dbReference>
<reference evidence="4 5" key="1">
    <citation type="journal article" date="2014" name="PLoS ONE">
        <title>The first complete genome sequence of the class fimbriimonadia in the phylum armatimonadetes.</title>
        <authorList>
            <person name="Hu Z.Y."/>
            <person name="Wang Y.Z."/>
            <person name="Im W.T."/>
            <person name="Wang S.Y."/>
            <person name="Zhao G.P."/>
            <person name="Zheng H.J."/>
            <person name="Quan Z.X."/>
        </authorList>
    </citation>
    <scope>NUCLEOTIDE SEQUENCE [LARGE SCALE GENOMIC DNA]</scope>
    <source>
        <strain evidence="4">Gsoil 348</strain>
    </source>
</reference>
<protein>
    <submittedName>
        <fullName evidence="4">ABC transporter ATP-binding protein</fullName>
    </submittedName>
</protein>
<dbReference type="eggNOG" id="COG4301">
    <property type="taxonomic scope" value="Bacteria"/>
</dbReference>
<dbReference type="NCBIfam" id="TIGR03438">
    <property type="entry name" value="egtD_ergothio"/>
    <property type="match status" value="1"/>
</dbReference>
<gene>
    <name evidence="4" type="ORF">OP10G_1723</name>
</gene>
<keyword evidence="4" id="KW-0067">ATP-binding</keyword>
<keyword evidence="5" id="KW-1185">Reference proteome</keyword>
<evidence type="ECO:0000313" key="4">
    <source>
        <dbReference type="EMBL" id="AIE85091.1"/>
    </source>
</evidence>
<name>A0A068NNT8_FIMGI</name>
<dbReference type="SUPFAM" id="SSF53335">
    <property type="entry name" value="S-adenosyl-L-methionine-dependent methyltransferases"/>
    <property type="match status" value="1"/>
</dbReference>
<dbReference type="KEGG" id="fgi:OP10G_1723"/>
<sequence length="326" mass="37211">MESRFEFVEIRGDHPPLTLDRAVREGLSAQPKSLATQFLYDRRGSELFERITELPEYYPTRTERAIIEARAGEIIEAAGEGAAIIEFGSGSSTKTRLLIEAALARRPELRYMPIDISFEFLKSSSANLLEDYPGLQITALGAEYFDAADALPSHDGPRLILFLGSNIGNLTREEAVDFLTRIRRGMEPRDRMLVGIDLVKDRGILEAAYNDRQGITAAFNLNLLRRVNHELGGHFAEGCFRHDAPYDDVEHRIEMRLYSRRDQRVRVDALDQTFEFADGEFIHTEWSYKYTRETFAELCSHAGLAIEHLWHDDRNWFGLALLRVTG</sequence>
<dbReference type="STRING" id="661478.OP10G_1723"/>
<organism evidence="4 5">
    <name type="scientific">Fimbriimonas ginsengisoli Gsoil 348</name>
    <dbReference type="NCBI Taxonomy" id="661478"/>
    <lineage>
        <taxon>Bacteria</taxon>
        <taxon>Bacillati</taxon>
        <taxon>Armatimonadota</taxon>
        <taxon>Fimbriimonadia</taxon>
        <taxon>Fimbriimonadales</taxon>
        <taxon>Fimbriimonadaceae</taxon>
        <taxon>Fimbriimonas</taxon>
    </lineage>
</organism>